<evidence type="ECO:0000256" key="2">
    <source>
        <dbReference type="HAMAP-Rule" id="MF_00460"/>
    </source>
</evidence>
<dbReference type="PANTHER" id="PTHR37483:SF1">
    <property type="entry name" value="UPF0125 PROTEIN RATB"/>
    <property type="match status" value="1"/>
</dbReference>
<gene>
    <name evidence="3" type="ORF">A9308_05405</name>
</gene>
<organism evidence="3 4">
    <name type="scientific">Faucicola atlantae</name>
    <dbReference type="NCBI Taxonomy" id="34059"/>
    <lineage>
        <taxon>Bacteria</taxon>
        <taxon>Pseudomonadati</taxon>
        <taxon>Pseudomonadota</taxon>
        <taxon>Gammaproteobacteria</taxon>
        <taxon>Moraxellales</taxon>
        <taxon>Moraxellaceae</taxon>
        <taxon>Faucicola</taxon>
    </lineage>
</organism>
<dbReference type="AlphaFoldDB" id="A0A1B8QDG3"/>
<accession>A0A1B8QDG3</accession>
<proteinExistence type="inferred from homology"/>
<evidence type="ECO:0000256" key="1">
    <source>
        <dbReference type="ARBA" id="ARBA00010645"/>
    </source>
</evidence>
<dbReference type="Gene3D" id="3.10.20.280">
    <property type="entry name" value="RnfH-like"/>
    <property type="match status" value="1"/>
</dbReference>
<dbReference type="RefSeq" id="WP_067235795.1">
    <property type="nucleotide sequence ID" value="NZ_CP171125.1"/>
</dbReference>
<dbReference type="HAMAP" id="MF_00460">
    <property type="entry name" value="UPF0125_RnfH"/>
    <property type="match status" value="1"/>
</dbReference>
<comment type="similarity">
    <text evidence="1 2">Belongs to the UPF0125 (RnfH) family.</text>
</comment>
<dbReference type="Pfam" id="PF03658">
    <property type="entry name" value="Ub-RnfH"/>
    <property type="match status" value="1"/>
</dbReference>
<dbReference type="Proteomes" id="UP000092508">
    <property type="component" value="Unassembled WGS sequence"/>
</dbReference>
<comment type="caution">
    <text evidence="3">The sequence shown here is derived from an EMBL/GenBank/DDBJ whole genome shotgun (WGS) entry which is preliminary data.</text>
</comment>
<dbReference type="InterPro" id="IPR005346">
    <property type="entry name" value="RnfH"/>
</dbReference>
<dbReference type="PANTHER" id="PTHR37483">
    <property type="entry name" value="UPF0125 PROTEIN RATB"/>
    <property type="match status" value="1"/>
</dbReference>
<dbReference type="EMBL" id="LZMZ01000011">
    <property type="protein sequence ID" value="OBX79671.1"/>
    <property type="molecule type" value="Genomic_DNA"/>
</dbReference>
<dbReference type="InterPro" id="IPR016155">
    <property type="entry name" value="Mopterin_synth/thiamin_S_b"/>
</dbReference>
<reference evidence="3 4" key="1">
    <citation type="submission" date="2016-06" db="EMBL/GenBank/DDBJ databases">
        <title>Draft genome of Moraxella atlantae CCUG 66109.</title>
        <authorList>
            <person name="Salva-Serra F."/>
            <person name="Engstrom-Jakobsson H."/>
            <person name="Thorell K."/>
            <person name="Gonzales-Siles L."/>
            <person name="Karlsson R."/>
            <person name="Boulund F."/>
            <person name="Engstrand L."/>
            <person name="Kristiansson E."/>
            <person name="Moore E."/>
        </authorList>
    </citation>
    <scope>NUCLEOTIDE SEQUENCE [LARGE SCALE GENOMIC DNA]</scope>
    <source>
        <strain evidence="3 4">CCUG 66109</strain>
    </source>
</reference>
<dbReference type="InterPro" id="IPR037021">
    <property type="entry name" value="RnfH_sf"/>
</dbReference>
<evidence type="ECO:0000313" key="4">
    <source>
        <dbReference type="Proteomes" id="UP000092508"/>
    </source>
</evidence>
<dbReference type="SUPFAM" id="SSF54285">
    <property type="entry name" value="MoaD/ThiS"/>
    <property type="match status" value="1"/>
</dbReference>
<name>A0A1B8QDG3_9GAMM</name>
<protein>
    <recommendedName>
        <fullName evidence="2">UPF0125 protein A9308_05405</fullName>
    </recommendedName>
</protein>
<dbReference type="OrthoDB" id="9796575at2"/>
<sequence length="100" mass="11552">MLNQPCQNIAITLAFAPDRVTQLHERLSVPVGCTAAQALALSDWQVRYPWVTQCQIGVFGRKIDWQTPLQDGDRLEFYRPLMIDPMRKRQLKLVRKASKN</sequence>
<evidence type="ECO:0000313" key="3">
    <source>
        <dbReference type="EMBL" id="OBX79671.1"/>
    </source>
</evidence>